<gene>
    <name evidence="6" type="ORF">PY092_02165</name>
</gene>
<evidence type="ECO:0000256" key="1">
    <source>
        <dbReference type="ARBA" id="ARBA00023015"/>
    </source>
</evidence>
<comment type="caution">
    <text evidence="6">The sequence shown here is derived from an EMBL/GenBank/DDBJ whole genome shotgun (WGS) entry which is preliminary data.</text>
</comment>
<evidence type="ECO:0000256" key="2">
    <source>
        <dbReference type="ARBA" id="ARBA00023125"/>
    </source>
</evidence>
<dbReference type="Gene3D" id="1.10.357.10">
    <property type="entry name" value="Tetracycline Repressor, domain 2"/>
    <property type="match status" value="1"/>
</dbReference>
<keyword evidence="7" id="KW-1185">Reference proteome</keyword>
<dbReference type="InterPro" id="IPR009057">
    <property type="entry name" value="Homeodomain-like_sf"/>
</dbReference>
<feature type="domain" description="HTH tetR-type" evidence="5">
    <location>
        <begin position="6"/>
        <end position="66"/>
    </location>
</feature>
<keyword evidence="2 4" id="KW-0238">DNA-binding</keyword>
<evidence type="ECO:0000259" key="5">
    <source>
        <dbReference type="PROSITE" id="PS50977"/>
    </source>
</evidence>
<dbReference type="PANTHER" id="PTHR47506:SF6">
    <property type="entry name" value="HTH-TYPE TRANSCRIPTIONAL REPRESSOR NEMR"/>
    <property type="match status" value="1"/>
</dbReference>
<keyword evidence="3" id="KW-0804">Transcription</keyword>
<protein>
    <submittedName>
        <fullName evidence="6">TetR/AcrR family transcriptional regulator</fullName>
    </submittedName>
</protein>
<proteinExistence type="predicted"/>
<organism evidence="6 7">
    <name type="scientific">Flagellimonas yonaguniensis</name>
    <dbReference type="NCBI Taxonomy" id="3031325"/>
    <lineage>
        <taxon>Bacteria</taxon>
        <taxon>Pseudomonadati</taxon>
        <taxon>Bacteroidota</taxon>
        <taxon>Flavobacteriia</taxon>
        <taxon>Flavobacteriales</taxon>
        <taxon>Flavobacteriaceae</taxon>
        <taxon>Flagellimonas</taxon>
    </lineage>
</organism>
<evidence type="ECO:0000256" key="3">
    <source>
        <dbReference type="ARBA" id="ARBA00023163"/>
    </source>
</evidence>
<name>A0ABT5XUS6_9FLAO</name>
<dbReference type="InterPro" id="IPR036271">
    <property type="entry name" value="Tet_transcr_reg_TetR-rel_C_sf"/>
</dbReference>
<dbReference type="InterPro" id="IPR023772">
    <property type="entry name" value="DNA-bd_HTH_TetR-type_CS"/>
</dbReference>
<feature type="DNA-binding region" description="H-T-H motif" evidence="4">
    <location>
        <begin position="29"/>
        <end position="48"/>
    </location>
</feature>
<dbReference type="PANTHER" id="PTHR47506">
    <property type="entry name" value="TRANSCRIPTIONAL REGULATORY PROTEIN"/>
    <property type="match status" value="1"/>
</dbReference>
<keyword evidence="1" id="KW-0805">Transcription regulation</keyword>
<sequence length="204" mass="23300">MARSGKPTRDKILAESKDLVFQNGFSGTSIDQILEKAGITKGAFFYHFKTKNALAKALIEEFALEDIHHMNAALTKTEGLNGDSLSRLLQFIQEFINMMSGLGDPYSCLYASYLYEPNQFDQDILDQITDTLLTWRKTMEKLINNVLKEYEPQMEIDVQSLADHILVIFEGAFIISKGYKGKDLTAEHLKHLKNYFTLLFCKKK</sequence>
<dbReference type="InterPro" id="IPR011075">
    <property type="entry name" value="TetR_C"/>
</dbReference>
<dbReference type="PROSITE" id="PS50977">
    <property type="entry name" value="HTH_TETR_2"/>
    <property type="match status" value="1"/>
</dbReference>
<dbReference type="Pfam" id="PF16925">
    <property type="entry name" value="TetR_C_13"/>
    <property type="match status" value="1"/>
</dbReference>
<dbReference type="SUPFAM" id="SSF48498">
    <property type="entry name" value="Tetracyclin repressor-like, C-terminal domain"/>
    <property type="match status" value="1"/>
</dbReference>
<dbReference type="Pfam" id="PF00440">
    <property type="entry name" value="TetR_N"/>
    <property type="match status" value="1"/>
</dbReference>
<dbReference type="PROSITE" id="PS01081">
    <property type="entry name" value="HTH_TETR_1"/>
    <property type="match status" value="1"/>
</dbReference>
<dbReference type="SUPFAM" id="SSF46689">
    <property type="entry name" value="Homeodomain-like"/>
    <property type="match status" value="1"/>
</dbReference>
<dbReference type="InterPro" id="IPR001647">
    <property type="entry name" value="HTH_TetR"/>
</dbReference>
<evidence type="ECO:0000313" key="7">
    <source>
        <dbReference type="Proteomes" id="UP001221366"/>
    </source>
</evidence>
<dbReference type="Proteomes" id="UP001221366">
    <property type="component" value="Unassembled WGS sequence"/>
</dbReference>
<dbReference type="PRINTS" id="PR00455">
    <property type="entry name" value="HTHTETR"/>
</dbReference>
<accession>A0ABT5XUS6</accession>
<evidence type="ECO:0000313" key="6">
    <source>
        <dbReference type="EMBL" id="MDF0714939.1"/>
    </source>
</evidence>
<dbReference type="RefSeq" id="WP_275614208.1">
    <property type="nucleotide sequence ID" value="NZ_JARFVB010000001.1"/>
</dbReference>
<dbReference type="EMBL" id="JARFVB010000001">
    <property type="protein sequence ID" value="MDF0714939.1"/>
    <property type="molecule type" value="Genomic_DNA"/>
</dbReference>
<evidence type="ECO:0000256" key="4">
    <source>
        <dbReference type="PROSITE-ProRule" id="PRU00335"/>
    </source>
</evidence>
<reference evidence="6 7" key="1">
    <citation type="submission" date="2023-03" db="EMBL/GenBank/DDBJ databases">
        <title>Muricauda XX sp. nov. and Muricauda XXX sp. nov., two novel species isolated from Okinawa Trough.</title>
        <authorList>
            <person name="Cao W."/>
            <person name="Deng X."/>
        </authorList>
    </citation>
    <scope>NUCLEOTIDE SEQUENCE [LARGE SCALE GENOMIC DNA]</scope>
    <source>
        <strain evidence="6 7">334s03</strain>
    </source>
</reference>